<keyword evidence="1" id="KW-1133">Transmembrane helix</keyword>
<dbReference type="GO" id="GO:0005886">
    <property type="term" value="C:plasma membrane"/>
    <property type="evidence" value="ECO:0007669"/>
    <property type="project" value="UniProtKB-SubCell"/>
</dbReference>
<feature type="transmembrane region" description="Helical" evidence="1">
    <location>
        <begin position="12"/>
        <end position="31"/>
    </location>
</feature>
<evidence type="ECO:0000313" key="2">
    <source>
        <dbReference type="EMBL" id="ABW30054.1"/>
    </source>
</evidence>
<dbReference type="AlphaFoldDB" id="B0C777"/>
<feature type="transmembrane region" description="Helical" evidence="1">
    <location>
        <begin position="242"/>
        <end position="265"/>
    </location>
</feature>
<dbReference type="KEGG" id="amr:AM1_5089"/>
<feature type="transmembrane region" description="Helical" evidence="1">
    <location>
        <begin position="209"/>
        <end position="230"/>
    </location>
</feature>
<dbReference type="RefSeq" id="WP_012165324.1">
    <property type="nucleotide sequence ID" value="NC_009925.1"/>
</dbReference>
<dbReference type="Proteomes" id="UP000000268">
    <property type="component" value="Chromosome"/>
</dbReference>
<feature type="transmembrane region" description="Helical" evidence="1">
    <location>
        <begin position="123"/>
        <end position="147"/>
    </location>
</feature>
<sequence>MEQRWSWVKQLWASYKSVFFAGLLMAVLAFLGKALFEHWQAIAAIQITLSAWASVAIATGITLFAFTWTGWVWGWILEDLGHPVSNIWATQIYLTTNIAKYLPSNLLHLYGRTLAAQNVGIPLTAASLSVILDTLLMISAGLILGLLSVPQGGLWTAGLGLLAALVIVHPKILRFLIRRLSQLGAVISKSKSKRRPKPFLLKHYPWRPLLGEISIIVLRGLGFALTVQALTPVEIEAIPRLISIFSIGWLLGFVTPGIPGGVGVFELTVCQLMIRPGVLTEASTLSYGVALGSVALYRLMNTLAEALGAGLAWLDTKQSQTATTPILRSKIDKP</sequence>
<dbReference type="EMBL" id="CP000828">
    <property type="protein sequence ID" value="ABW30054.1"/>
    <property type="molecule type" value="Genomic_DNA"/>
</dbReference>
<protein>
    <submittedName>
        <fullName evidence="2">Conserved hypothetical membrane protein</fullName>
    </submittedName>
</protein>
<dbReference type="eggNOG" id="COG0392">
    <property type="taxonomic scope" value="Bacteria"/>
</dbReference>
<evidence type="ECO:0000256" key="1">
    <source>
        <dbReference type="SAM" id="Phobius"/>
    </source>
</evidence>
<reference evidence="2 3" key="1">
    <citation type="journal article" date="2008" name="Proc. Natl. Acad. Sci. U.S.A.">
        <title>Niche adaptation and genome expansion in the chlorophyll d-producing cyanobacterium Acaryochloris marina.</title>
        <authorList>
            <person name="Swingley W.D."/>
            <person name="Chen M."/>
            <person name="Cheung P.C."/>
            <person name="Conrad A.L."/>
            <person name="Dejesa L.C."/>
            <person name="Hao J."/>
            <person name="Honchak B.M."/>
            <person name="Karbach L.E."/>
            <person name="Kurdoglu A."/>
            <person name="Lahiri S."/>
            <person name="Mastrian S.D."/>
            <person name="Miyashita H."/>
            <person name="Page L."/>
            <person name="Ramakrishna P."/>
            <person name="Satoh S."/>
            <person name="Sattley W.M."/>
            <person name="Shimada Y."/>
            <person name="Taylor H.L."/>
            <person name="Tomo T."/>
            <person name="Tsuchiya T."/>
            <person name="Wang Z.T."/>
            <person name="Raymond J."/>
            <person name="Mimuro M."/>
            <person name="Blankenship R.E."/>
            <person name="Touchman J.W."/>
        </authorList>
    </citation>
    <scope>NUCLEOTIDE SEQUENCE [LARGE SCALE GENOMIC DNA]</scope>
    <source>
        <strain evidence="3">MBIC 11017</strain>
    </source>
</reference>
<accession>B0C777</accession>
<feature type="transmembrane region" description="Helical" evidence="1">
    <location>
        <begin position="86"/>
        <end position="102"/>
    </location>
</feature>
<dbReference type="OrthoDB" id="2542372at2"/>
<keyword evidence="1" id="KW-0472">Membrane</keyword>
<name>B0C777_ACAM1</name>
<gene>
    <name evidence="2" type="ordered locus">AM1_5089</name>
</gene>
<keyword evidence="3" id="KW-1185">Reference proteome</keyword>
<evidence type="ECO:0000313" key="3">
    <source>
        <dbReference type="Proteomes" id="UP000000268"/>
    </source>
</evidence>
<dbReference type="HOGENOM" id="CLU_051659_0_0_3"/>
<feature type="transmembrane region" description="Helical" evidence="1">
    <location>
        <begin position="43"/>
        <end position="66"/>
    </location>
</feature>
<keyword evidence="1" id="KW-0812">Transmembrane</keyword>
<feature type="transmembrane region" description="Helical" evidence="1">
    <location>
        <begin position="153"/>
        <end position="173"/>
    </location>
</feature>
<dbReference type="STRING" id="329726.AM1_5089"/>
<proteinExistence type="predicted"/>
<organism evidence="2 3">
    <name type="scientific">Acaryochloris marina (strain MBIC 11017)</name>
    <dbReference type="NCBI Taxonomy" id="329726"/>
    <lineage>
        <taxon>Bacteria</taxon>
        <taxon>Bacillati</taxon>
        <taxon>Cyanobacteriota</taxon>
        <taxon>Cyanophyceae</taxon>
        <taxon>Acaryochloridales</taxon>
        <taxon>Acaryochloridaceae</taxon>
        <taxon>Acaryochloris</taxon>
    </lineage>
</organism>